<dbReference type="AlphaFoldDB" id="A0A7D6IZK8"/>
<dbReference type="KEGG" id="tsq:D3A95_05130"/>
<gene>
    <name evidence="11" type="ORF">D3A95_05130</name>
</gene>
<proteinExistence type="inferred from homology"/>
<evidence type="ECO:0008006" key="13">
    <source>
        <dbReference type="Google" id="ProtNLM"/>
    </source>
</evidence>
<dbReference type="EMBL" id="CP032152">
    <property type="protein sequence ID" value="QLL29932.1"/>
    <property type="molecule type" value="Genomic_DNA"/>
</dbReference>
<dbReference type="InterPro" id="IPR008279">
    <property type="entry name" value="PEP-util_enz_mobile_dom"/>
</dbReference>
<evidence type="ECO:0000313" key="11">
    <source>
        <dbReference type="EMBL" id="QLL29932.1"/>
    </source>
</evidence>
<reference evidence="12" key="1">
    <citation type="submission" date="2018-09" db="EMBL/GenBank/DDBJ databases">
        <title>Complete genome sequence of thermophilic cyanobacteria strain Thermosynechococcus elongatus PKUAC-SCTE542.</title>
        <authorList>
            <person name="Liang Y."/>
            <person name="Tang J."/>
            <person name="Daroch M."/>
        </authorList>
    </citation>
    <scope>NUCLEOTIDE SEQUENCE [LARGE SCALE GENOMIC DNA]</scope>
    <source>
        <strain evidence="12">E542</strain>
    </source>
</reference>
<feature type="domain" description="PEP-utilising enzyme C-terminal" evidence="10">
    <location>
        <begin position="401"/>
        <end position="676"/>
    </location>
</feature>
<evidence type="ECO:0000259" key="9">
    <source>
        <dbReference type="Pfam" id="PF00391"/>
    </source>
</evidence>
<evidence type="ECO:0000313" key="12">
    <source>
        <dbReference type="Proteomes" id="UP000261812"/>
    </source>
</evidence>
<dbReference type="SUPFAM" id="SSF52009">
    <property type="entry name" value="Phosphohistidine domain"/>
    <property type="match status" value="1"/>
</dbReference>
<keyword evidence="4" id="KW-0479">Metal-binding</keyword>
<dbReference type="InterPro" id="IPR015813">
    <property type="entry name" value="Pyrv/PenolPyrv_kinase-like_dom"/>
</dbReference>
<dbReference type="GO" id="GO:0005524">
    <property type="term" value="F:ATP binding"/>
    <property type="evidence" value="ECO:0007669"/>
    <property type="project" value="UniProtKB-KW"/>
</dbReference>
<dbReference type="PANTHER" id="PTHR43030:SF1">
    <property type="entry name" value="PHOSPHOENOLPYRUVATE SYNTHASE"/>
    <property type="match status" value="1"/>
</dbReference>
<organism evidence="11 12">
    <name type="scientific">Thermosynechococcus sichuanensis E542</name>
    <dbReference type="NCBI Taxonomy" id="2016101"/>
    <lineage>
        <taxon>Bacteria</taxon>
        <taxon>Bacillati</taxon>
        <taxon>Cyanobacteriota</taxon>
        <taxon>Cyanophyceae</taxon>
        <taxon>Acaryochloridales</taxon>
        <taxon>Thermosynechococcaceae</taxon>
        <taxon>Thermosynechococcus</taxon>
        <taxon>Thermosynechococcus sichuanensis</taxon>
    </lineage>
</organism>
<evidence type="ECO:0000256" key="2">
    <source>
        <dbReference type="ARBA" id="ARBA00007837"/>
    </source>
</evidence>
<dbReference type="InterPro" id="IPR006319">
    <property type="entry name" value="PEP_synth"/>
</dbReference>
<feature type="domain" description="PEP-utilising enzyme mobile" evidence="9">
    <location>
        <begin position="303"/>
        <end position="371"/>
    </location>
</feature>
<dbReference type="InterPro" id="IPR040442">
    <property type="entry name" value="Pyrv_kinase-like_dom_sf"/>
</dbReference>
<dbReference type="Gene3D" id="3.20.20.60">
    <property type="entry name" value="Phosphoenolpyruvate-binding domains"/>
    <property type="match status" value="1"/>
</dbReference>
<keyword evidence="8" id="KW-0460">Magnesium</keyword>
<keyword evidence="12" id="KW-1185">Reference proteome</keyword>
<comment type="cofactor">
    <cofactor evidence="1">
        <name>Mg(2+)</name>
        <dbReference type="ChEBI" id="CHEBI:18420"/>
    </cofactor>
</comment>
<accession>A0A7D6IZK8</accession>
<evidence type="ECO:0000256" key="6">
    <source>
        <dbReference type="ARBA" id="ARBA00022777"/>
    </source>
</evidence>
<evidence type="ECO:0000256" key="1">
    <source>
        <dbReference type="ARBA" id="ARBA00001946"/>
    </source>
</evidence>
<dbReference type="RefSeq" id="WP_181496561.1">
    <property type="nucleotide sequence ID" value="NZ_CP032152.1"/>
</dbReference>
<dbReference type="GO" id="GO:0046872">
    <property type="term" value="F:metal ion binding"/>
    <property type="evidence" value="ECO:0007669"/>
    <property type="project" value="UniProtKB-KW"/>
</dbReference>
<keyword evidence="6" id="KW-0418">Kinase</keyword>
<sequence>MTSLLLEPLQQYPAEALSPTLVALQETQKVLPPPHPVWLIATSVWQQLRSGVIPLWQAACDRWQEIPPNSTDLKALALEMTHQLPPLDVGELETVFAACHHFWQQQGGECHLVLTTYLWQESADLPWGLGRGAVLNDPSLPLCHQAIEAAFATLVRAKNLYTYWQQGWDFCQVKAGILLYPLSTIVASGWWRGTEPTLRAIASGVALPHQGIPLPPRGVELTPAEEQQLHQACRGGASHLWVWHRSQTQVWWGQCLAEPLPVLPAPQTVAHTLLAEGIPAAPGQAIAPAIVVTDPCAPAAVAGRILVSKSIPPHWLPLVNAAVGVICEQGGLTSHGAILARELGRPAVVGVANATQQISSGMTLFLDGHRGSIYQLPPEPLPVVATPSLQTPSPQAVKRLPLQVMVNVSQVSALRLLRSLPCDGIGLLRSELMLLAFLDHRHPCHWLEQGETEQLRDRWVQHLCEFMRAIAPRPLFYRTLDLRPADYRQLLGGHRFEPETDWGLRGVSRYPHCPDLFHLELSALAIAHRLEESCPLRIVLPFVRSVSEVAYCQKALAEHGLAPNAGVELWVMAEVPAILFLLSDLANLGVAGITIGTNDLTQLLLGIDREIALPELNEDHPAVRGAIAQLIQEAKAHHLGCSLCGEAPTRYPHWLPWLTDLGLDSISVSPEVVTQVFDQL</sequence>
<evidence type="ECO:0000256" key="7">
    <source>
        <dbReference type="ARBA" id="ARBA00022840"/>
    </source>
</evidence>
<evidence type="ECO:0000256" key="5">
    <source>
        <dbReference type="ARBA" id="ARBA00022741"/>
    </source>
</evidence>
<evidence type="ECO:0000256" key="8">
    <source>
        <dbReference type="ARBA" id="ARBA00022842"/>
    </source>
</evidence>
<dbReference type="GO" id="GO:0008986">
    <property type="term" value="F:pyruvate, water dikinase activity"/>
    <property type="evidence" value="ECO:0007669"/>
    <property type="project" value="InterPro"/>
</dbReference>
<comment type="similarity">
    <text evidence="2">Belongs to the PEP-utilizing enzyme family.</text>
</comment>
<dbReference type="Pfam" id="PF00391">
    <property type="entry name" value="PEP-utilizers"/>
    <property type="match status" value="1"/>
</dbReference>
<dbReference type="PANTHER" id="PTHR43030">
    <property type="entry name" value="PHOSPHOENOLPYRUVATE SYNTHASE"/>
    <property type="match status" value="1"/>
</dbReference>
<dbReference type="Gene3D" id="3.50.30.10">
    <property type="entry name" value="Phosphohistidine domain"/>
    <property type="match status" value="1"/>
</dbReference>
<evidence type="ECO:0000259" key="10">
    <source>
        <dbReference type="Pfam" id="PF02896"/>
    </source>
</evidence>
<dbReference type="InterPro" id="IPR000121">
    <property type="entry name" value="PEP_util_C"/>
</dbReference>
<dbReference type="Proteomes" id="UP000261812">
    <property type="component" value="Chromosome"/>
</dbReference>
<evidence type="ECO:0000256" key="4">
    <source>
        <dbReference type="ARBA" id="ARBA00022723"/>
    </source>
</evidence>
<evidence type="ECO:0000256" key="3">
    <source>
        <dbReference type="ARBA" id="ARBA00022679"/>
    </source>
</evidence>
<keyword evidence="7" id="KW-0067">ATP-binding</keyword>
<protein>
    <recommendedName>
        <fullName evidence="13">Pyruvate, water dikinase</fullName>
    </recommendedName>
</protein>
<name>A0A7D6IZK8_9CYAN</name>
<dbReference type="SUPFAM" id="SSF51621">
    <property type="entry name" value="Phosphoenolpyruvate/pyruvate domain"/>
    <property type="match status" value="1"/>
</dbReference>
<dbReference type="InterPro" id="IPR036637">
    <property type="entry name" value="Phosphohistidine_dom_sf"/>
</dbReference>
<keyword evidence="5" id="KW-0547">Nucleotide-binding</keyword>
<keyword evidence="3" id="KW-0808">Transferase</keyword>
<dbReference type="Pfam" id="PF02896">
    <property type="entry name" value="PEP-utilizers_C"/>
    <property type="match status" value="1"/>
</dbReference>